<evidence type="ECO:0000256" key="2">
    <source>
        <dbReference type="ARBA" id="ARBA00022458"/>
    </source>
</evidence>
<keyword evidence="3" id="KW-0678">Repressor</keyword>
<keyword evidence="7" id="KW-0804">Transcription</keyword>
<dbReference type="Gene3D" id="3.40.190.10">
    <property type="entry name" value="Periplasmic binding protein-like II"/>
    <property type="match status" value="2"/>
</dbReference>
<reference evidence="9 10" key="1">
    <citation type="submission" date="2016-08" db="EMBL/GenBank/DDBJ databases">
        <authorList>
            <person name="Seilhamer J.J."/>
        </authorList>
    </citation>
    <scope>NUCLEOTIDE SEQUENCE [LARGE SCALE GENOMIC DNA]</scope>
    <source>
        <strain evidence="9 10">P1-7</strain>
    </source>
</reference>
<comment type="similarity">
    <text evidence="1">Belongs to the LysR transcriptional regulatory family.</text>
</comment>
<dbReference type="RefSeq" id="WP_245297506.1">
    <property type="nucleotide sequence ID" value="NZ_FMAF01000009.1"/>
</dbReference>
<organism evidence="9 10">
    <name type="scientific">Rhizobium lusitanum</name>
    <dbReference type="NCBI Taxonomy" id="293958"/>
    <lineage>
        <taxon>Bacteria</taxon>
        <taxon>Pseudomonadati</taxon>
        <taxon>Pseudomonadota</taxon>
        <taxon>Alphaproteobacteria</taxon>
        <taxon>Hyphomicrobiales</taxon>
        <taxon>Rhizobiaceae</taxon>
        <taxon>Rhizobium/Agrobacterium group</taxon>
        <taxon>Rhizobium</taxon>
    </lineage>
</organism>
<sequence length="375" mass="41638">MSDNWLWTLLTAMIMHNGMTIDLSGWHEICLFSSLLHRSTRGRLIMMRQANGMMDVHLMRTLLTLLTECSVSKTADILGQAQPTVSLTLKRLREMLDDPLLVRSGGALVPTERGLALKETLRDILGQIDAHLSPHATFDPNNATRNFRIIADNCLGAVFLPQLVGKIAQKAPNVGVDASHMPSYDDLISQLADGSIDAVIGNWPHPPEYLRMSPLLTTDIVCIVRPSHRLASQRGPISMGEFLKEKHLSPTSDKRAQLSPIDGRLIELGLKRNIAVSVPEYAITPYVLTQSDLVFTTGRIFAEQIAQSFPLVVLEAPRELGQMQFYMLWHECKHQSPDHVWLRQMIKSVAAGVRVCDPTGSVPITFLRSGAPVFV</sequence>
<evidence type="ECO:0000256" key="1">
    <source>
        <dbReference type="ARBA" id="ARBA00009437"/>
    </source>
</evidence>
<dbReference type="EMBL" id="FMAF01000009">
    <property type="protein sequence ID" value="SCB36919.1"/>
    <property type="molecule type" value="Genomic_DNA"/>
</dbReference>
<dbReference type="Gene3D" id="1.10.10.10">
    <property type="entry name" value="Winged helix-like DNA-binding domain superfamily/Winged helix DNA-binding domain"/>
    <property type="match status" value="1"/>
</dbReference>
<dbReference type="InterPro" id="IPR000847">
    <property type="entry name" value="LysR_HTH_N"/>
</dbReference>
<proteinExistence type="inferred from homology"/>
<dbReference type="SUPFAM" id="SSF53850">
    <property type="entry name" value="Periplasmic binding protein-like II"/>
    <property type="match status" value="1"/>
</dbReference>
<protein>
    <submittedName>
        <fullName evidence="9">DNA-binding transcriptional regulator, LysR family</fullName>
    </submittedName>
</protein>
<gene>
    <name evidence="9" type="ORF">GA0061101_109139</name>
</gene>
<dbReference type="Pfam" id="PF00126">
    <property type="entry name" value="HTH_1"/>
    <property type="match status" value="1"/>
</dbReference>
<evidence type="ECO:0000313" key="10">
    <source>
        <dbReference type="Proteomes" id="UP000199205"/>
    </source>
</evidence>
<evidence type="ECO:0000256" key="3">
    <source>
        <dbReference type="ARBA" id="ARBA00022491"/>
    </source>
</evidence>
<evidence type="ECO:0000256" key="6">
    <source>
        <dbReference type="ARBA" id="ARBA00023159"/>
    </source>
</evidence>
<dbReference type="PANTHER" id="PTHR30118:SF6">
    <property type="entry name" value="HTH-TYPE TRANSCRIPTIONAL REGULATOR LEUO"/>
    <property type="match status" value="1"/>
</dbReference>
<dbReference type="PROSITE" id="PS50931">
    <property type="entry name" value="HTH_LYSR"/>
    <property type="match status" value="1"/>
</dbReference>
<evidence type="ECO:0000256" key="5">
    <source>
        <dbReference type="ARBA" id="ARBA00023125"/>
    </source>
</evidence>
<keyword evidence="4" id="KW-0805">Transcription regulation</keyword>
<dbReference type="InterPro" id="IPR005119">
    <property type="entry name" value="LysR_subst-bd"/>
</dbReference>
<feature type="domain" description="HTH lysR-type" evidence="8">
    <location>
        <begin position="54"/>
        <end position="111"/>
    </location>
</feature>
<evidence type="ECO:0000256" key="7">
    <source>
        <dbReference type="ARBA" id="ARBA00023163"/>
    </source>
</evidence>
<dbReference type="InterPro" id="IPR036390">
    <property type="entry name" value="WH_DNA-bd_sf"/>
</dbReference>
<dbReference type="GO" id="GO:0003700">
    <property type="term" value="F:DNA-binding transcription factor activity"/>
    <property type="evidence" value="ECO:0007669"/>
    <property type="project" value="InterPro"/>
</dbReference>
<dbReference type="PANTHER" id="PTHR30118">
    <property type="entry name" value="HTH-TYPE TRANSCRIPTIONAL REGULATOR LEUO-RELATED"/>
    <property type="match status" value="1"/>
</dbReference>
<keyword evidence="2" id="KW-0536">Nodulation</keyword>
<dbReference type="InterPro" id="IPR036388">
    <property type="entry name" value="WH-like_DNA-bd_sf"/>
</dbReference>
<dbReference type="AlphaFoldDB" id="A0A1C3WA34"/>
<dbReference type="SUPFAM" id="SSF46785">
    <property type="entry name" value="Winged helix' DNA-binding domain"/>
    <property type="match status" value="1"/>
</dbReference>
<keyword evidence="6" id="KW-0010">Activator</keyword>
<accession>A0A1C3WA34</accession>
<keyword evidence="5 9" id="KW-0238">DNA-binding</keyword>
<evidence type="ECO:0000313" key="9">
    <source>
        <dbReference type="EMBL" id="SCB36919.1"/>
    </source>
</evidence>
<dbReference type="InterPro" id="IPR050389">
    <property type="entry name" value="LysR-type_TF"/>
</dbReference>
<dbReference type="GO" id="GO:0003677">
    <property type="term" value="F:DNA binding"/>
    <property type="evidence" value="ECO:0007669"/>
    <property type="project" value="UniProtKB-KW"/>
</dbReference>
<dbReference type="Pfam" id="PF03466">
    <property type="entry name" value="LysR_substrate"/>
    <property type="match status" value="1"/>
</dbReference>
<evidence type="ECO:0000259" key="8">
    <source>
        <dbReference type="PROSITE" id="PS50931"/>
    </source>
</evidence>
<dbReference type="Proteomes" id="UP000199205">
    <property type="component" value="Unassembled WGS sequence"/>
</dbReference>
<name>A0A1C3WA34_9HYPH</name>
<evidence type="ECO:0000256" key="4">
    <source>
        <dbReference type="ARBA" id="ARBA00023015"/>
    </source>
</evidence>